<evidence type="ECO:0000256" key="4">
    <source>
        <dbReference type="ARBA" id="ARBA00022553"/>
    </source>
</evidence>
<dbReference type="Gene3D" id="1.25.40.10">
    <property type="entry name" value="Tetratricopeptide repeat domain"/>
    <property type="match status" value="2"/>
</dbReference>
<evidence type="ECO:0000256" key="1">
    <source>
        <dbReference type="ARBA" id="ARBA00004572"/>
    </source>
</evidence>
<evidence type="ECO:0000256" key="19">
    <source>
        <dbReference type="PROSITE-ProRule" id="PRU00339"/>
    </source>
</evidence>
<dbReference type="Pfam" id="PF13181">
    <property type="entry name" value="TPR_8"/>
    <property type="match status" value="2"/>
</dbReference>
<evidence type="ECO:0000256" key="21">
    <source>
        <dbReference type="SAM" id="Phobius"/>
    </source>
</evidence>
<protein>
    <recommendedName>
        <fullName evidence="15">Mitochondrial import receptor subunit TOM70</fullName>
    </recommendedName>
    <alternativeName>
        <fullName evidence="16">Mitochondrial precursor proteins import receptor</fullName>
    </alternativeName>
    <alternativeName>
        <fullName evidence="18">Translocase of outer membrane 70 kDa subunit</fullName>
    </alternativeName>
    <alternativeName>
        <fullName evidence="17">Translocase of outer mitochondrial membrane protein 70</fullName>
    </alternativeName>
</protein>
<reference evidence="22" key="2">
    <citation type="submission" date="2025-08" db="UniProtKB">
        <authorList>
            <consortium name="Ensembl"/>
        </authorList>
    </citation>
    <scope>IDENTIFICATION</scope>
</reference>
<dbReference type="Pfam" id="PF00515">
    <property type="entry name" value="TPR_1"/>
    <property type="match status" value="1"/>
</dbReference>
<evidence type="ECO:0000256" key="13">
    <source>
        <dbReference type="ARBA" id="ARBA00023136"/>
    </source>
</evidence>
<dbReference type="RefSeq" id="XP_003973880.3">
    <property type="nucleotide sequence ID" value="XM_003973831.3"/>
</dbReference>
<evidence type="ECO:0000256" key="16">
    <source>
        <dbReference type="ARBA" id="ARBA00075568"/>
    </source>
</evidence>
<evidence type="ECO:0000256" key="5">
    <source>
        <dbReference type="ARBA" id="ARBA00022692"/>
    </source>
</evidence>
<reference evidence="22" key="3">
    <citation type="submission" date="2025-09" db="UniProtKB">
        <authorList>
            <consortium name="Ensembl"/>
        </authorList>
    </citation>
    <scope>IDENTIFICATION</scope>
</reference>
<evidence type="ECO:0000256" key="20">
    <source>
        <dbReference type="SAM" id="MobiDB-lite"/>
    </source>
</evidence>
<evidence type="ECO:0000256" key="9">
    <source>
        <dbReference type="ARBA" id="ARBA00022843"/>
    </source>
</evidence>
<evidence type="ECO:0000256" key="12">
    <source>
        <dbReference type="ARBA" id="ARBA00023128"/>
    </source>
</evidence>
<evidence type="ECO:0000256" key="8">
    <source>
        <dbReference type="ARBA" id="ARBA00022803"/>
    </source>
</evidence>
<keyword evidence="2" id="KW-0488">Methylation</keyword>
<dbReference type="Ensembl" id="ENSTRUT00000060529.1">
    <property type="protein sequence ID" value="ENSTRUP00000063140.1"/>
    <property type="gene ID" value="ENSTRUG00000011483.3"/>
</dbReference>
<comment type="similarity">
    <text evidence="14">Belongs to the Tom70 family.</text>
</comment>
<dbReference type="PANTHER" id="PTHR46208">
    <property type="entry name" value="MITOCHONDRIAL IMPORT RECEPTOR SUBUNIT TOM70"/>
    <property type="match status" value="1"/>
</dbReference>
<evidence type="ECO:0000256" key="6">
    <source>
        <dbReference type="ARBA" id="ARBA00022737"/>
    </source>
</evidence>
<dbReference type="GeneID" id="101069632"/>
<evidence type="ECO:0000256" key="3">
    <source>
        <dbReference type="ARBA" id="ARBA00022499"/>
    </source>
</evidence>
<keyword evidence="8 19" id="KW-0802">TPR repeat</keyword>
<feature type="region of interest" description="Disordered" evidence="20">
    <location>
        <begin position="78"/>
        <end position="117"/>
    </location>
</feature>
<reference evidence="22 23" key="1">
    <citation type="journal article" date="2011" name="Genome Biol. Evol.">
        <title>Integration of the genetic map and genome assembly of fugu facilitates insights into distinct features of genome evolution in teleosts and mammals.</title>
        <authorList>
            <person name="Kai W."/>
            <person name="Kikuchi K."/>
            <person name="Tohari S."/>
            <person name="Chew A.K."/>
            <person name="Tay A."/>
            <person name="Fujiwara A."/>
            <person name="Hosoya S."/>
            <person name="Suetake H."/>
            <person name="Naruse K."/>
            <person name="Brenner S."/>
            <person name="Suzuki Y."/>
            <person name="Venkatesh B."/>
        </authorList>
    </citation>
    <scope>NUCLEOTIDE SEQUENCE [LARGE SCALE GENOMIC DNA]</scope>
</reference>
<keyword evidence="10 21" id="KW-1133">Transmembrane helix</keyword>
<proteinExistence type="inferred from homology"/>
<keyword evidence="12" id="KW-0496">Mitochondrion</keyword>
<organism evidence="22 23">
    <name type="scientific">Takifugu rubripes</name>
    <name type="common">Japanese pufferfish</name>
    <name type="synonym">Fugu rubripes</name>
    <dbReference type="NCBI Taxonomy" id="31033"/>
    <lineage>
        <taxon>Eukaryota</taxon>
        <taxon>Metazoa</taxon>
        <taxon>Chordata</taxon>
        <taxon>Craniata</taxon>
        <taxon>Vertebrata</taxon>
        <taxon>Euteleostomi</taxon>
        <taxon>Actinopterygii</taxon>
        <taxon>Neopterygii</taxon>
        <taxon>Teleostei</taxon>
        <taxon>Neoteleostei</taxon>
        <taxon>Acanthomorphata</taxon>
        <taxon>Eupercaria</taxon>
        <taxon>Tetraodontiformes</taxon>
        <taxon>Tetradontoidea</taxon>
        <taxon>Tetraodontidae</taxon>
        <taxon>Takifugu</taxon>
    </lineage>
</organism>
<dbReference type="InterPro" id="IPR011990">
    <property type="entry name" value="TPR-like_helical_dom_sf"/>
</dbReference>
<dbReference type="PANTHER" id="PTHR46208:SF1">
    <property type="entry name" value="MITOCHONDRIAL IMPORT RECEPTOR SUBUNIT TOM70"/>
    <property type="match status" value="1"/>
</dbReference>
<dbReference type="PROSITE" id="PS50005">
    <property type="entry name" value="TPR"/>
    <property type="match status" value="5"/>
</dbReference>
<keyword evidence="5 21" id="KW-0812">Transmembrane</keyword>
<dbReference type="SMART" id="SM00028">
    <property type="entry name" value="TPR"/>
    <property type="match status" value="9"/>
</dbReference>
<dbReference type="FunFam" id="1.25.40.10:FF:000071">
    <property type="entry name" value="Putative mitochondrial import receptor subunit TOM70"/>
    <property type="match status" value="1"/>
</dbReference>
<keyword evidence="23" id="KW-1185">Reference proteome</keyword>
<name>A0A674MQA0_TAKRU</name>
<dbReference type="GO" id="GO:0005741">
    <property type="term" value="C:mitochondrial outer membrane"/>
    <property type="evidence" value="ECO:0007669"/>
    <property type="project" value="UniProtKB-SubCell"/>
</dbReference>
<evidence type="ECO:0000256" key="14">
    <source>
        <dbReference type="ARBA" id="ARBA00038030"/>
    </source>
</evidence>
<keyword evidence="4" id="KW-0597">Phosphoprotein</keyword>
<feature type="repeat" description="TPR" evidence="19">
    <location>
        <begin position="478"/>
        <end position="511"/>
    </location>
</feature>
<feature type="repeat" description="TPR" evidence="19">
    <location>
        <begin position="403"/>
        <end position="436"/>
    </location>
</feature>
<dbReference type="OrthoDB" id="66418at2759"/>
<keyword evidence="9" id="KW-0832">Ubl conjugation</keyword>
<feature type="repeat" description="TPR" evidence="19">
    <location>
        <begin position="369"/>
        <end position="402"/>
    </location>
</feature>
<keyword evidence="6" id="KW-0677">Repeat</keyword>
<evidence type="ECO:0000313" key="23">
    <source>
        <dbReference type="Proteomes" id="UP000005226"/>
    </source>
</evidence>
<evidence type="ECO:0000256" key="17">
    <source>
        <dbReference type="ARBA" id="ARBA00079322"/>
    </source>
</evidence>
<dbReference type="GO" id="GO:0030943">
    <property type="term" value="F:mitochondrion targeting sequence binding"/>
    <property type="evidence" value="ECO:0007669"/>
    <property type="project" value="TreeGrafter"/>
</dbReference>
<feature type="transmembrane region" description="Helical" evidence="21">
    <location>
        <begin position="50"/>
        <end position="70"/>
    </location>
</feature>
<feature type="repeat" description="TPR" evidence="19">
    <location>
        <begin position="116"/>
        <end position="149"/>
    </location>
</feature>
<dbReference type="AlphaFoldDB" id="A0A674MQA0"/>
<keyword evidence="7" id="KW-1000">Mitochondrion outer membrane</keyword>
<dbReference type="PROSITE" id="PS50293">
    <property type="entry name" value="TPR_REGION"/>
    <property type="match status" value="1"/>
</dbReference>
<keyword evidence="3" id="KW-1017">Isopeptide bond</keyword>
<dbReference type="InterPro" id="IPR019734">
    <property type="entry name" value="TPR_rpt"/>
</dbReference>
<dbReference type="FunFam" id="1.25.40.10:FF:000141">
    <property type="entry name" value="Mitochondrial import receptor subunit TOM70"/>
    <property type="match status" value="1"/>
</dbReference>
<dbReference type="GO" id="GO:0045039">
    <property type="term" value="P:protein insertion into mitochondrial inner membrane"/>
    <property type="evidence" value="ECO:0007669"/>
    <property type="project" value="TreeGrafter"/>
</dbReference>
<gene>
    <name evidence="22" type="primary">tomm70a</name>
</gene>
<evidence type="ECO:0000256" key="18">
    <source>
        <dbReference type="ARBA" id="ARBA00079886"/>
    </source>
</evidence>
<evidence type="ECO:0000256" key="11">
    <source>
        <dbReference type="ARBA" id="ARBA00022990"/>
    </source>
</evidence>
<feature type="repeat" description="TPR" evidence="19">
    <location>
        <begin position="547"/>
        <end position="580"/>
    </location>
</feature>
<sequence>MLQRDLADNTGRGICAFAHAARCLLTIRRLEIMAASKLVELEAGTGLPRWQLALLIGAPIALGVGAIYLWNRSRKKKSKAAGERKTPEGSASPVQGQDGAARTNQEQDNRSPLERAQAAKNKGNKYFKAGKYENAIQCYTEAIGLCPNEQKTDLSTFYQNRAAAYEQQLQWTEVVQDCSNAVELNPRYIKALFRRAKALEKLDNKKECLEDVTAVCILEAFQNQLSMLLADRVLKQLGKEKAKEKYKNREPMMPSPQFIKSYFSSFTDDIISKPLQKGEKKDEDKDNEGEAAEVTERSGYLKAKQYMEEENYDKIISECTKEIDSAGRYMGESLLLRATFYLLIGNATAAQPDLDRVINMPHANVKLRANALIKRGSMYMQQQQPMLSTQDFNMAAEIDPGNPDVFHHRGQLKILLDQVDEAVGDFDECIRLRPDSALAQAQKCFALYRQAYTGNNQSQVQIAIDGFQDVIRRFPQCAEGYALYAQALTDQQQFGKADEMYDRCIELEPDNATTYVHKGLLQLQWRQDLDVGLDLINKAIEIDNKCDFAYETMGTIEVQRGNLDKAIEMFNKAINLAKSEMEMAHLYSLCDAAYAQTEVARKYGLKPPTL</sequence>
<dbReference type="GO" id="GO:0030150">
    <property type="term" value="P:protein import into mitochondrial matrix"/>
    <property type="evidence" value="ECO:0007669"/>
    <property type="project" value="TreeGrafter"/>
</dbReference>
<dbReference type="GO" id="GO:0008320">
    <property type="term" value="F:protein transmembrane transporter activity"/>
    <property type="evidence" value="ECO:0007669"/>
    <property type="project" value="TreeGrafter"/>
</dbReference>
<dbReference type="SUPFAM" id="SSF48452">
    <property type="entry name" value="TPR-like"/>
    <property type="match status" value="1"/>
</dbReference>
<keyword evidence="13 21" id="KW-0472">Membrane</keyword>
<evidence type="ECO:0000313" key="22">
    <source>
        <dbReference type="Ensembl" id="ENSTRUP00000063140.1"/>
    </source>
</evidence>
<evidence type="ECO:0000256" key="7">
    <source>
        <dbReference type="ARBA" id="ARBA00022787"/>
    </source>
</evidence>
<dbReference type="GeneTree" id="ENSGT00940000157095"/>
<feature type="region of interest" description="Disordered" evidence="20">
    <location>
        <begin position="274"/>
        <end position="294"/>
    </location>
</feature>
<accession>A0A674MQA0</accession>
<evidence type="ECO:0000256" key="10">
    <source>
        <dbReference type="ARBA" id="ARBA00022989"/>
    </source>
</evidence>
<comment type="subcellular location">
    <subcellularLocation>
        <location evidence="1">Mitochondrion outer membrane</location>
        <topology evidence="1">Single-pass membrane protein</topology>
    </subcellularLocation>
</comment>
<keyword evidence="11" id="KW-0007">Acetylation</keyword>
<evidence type="ECO:0000256" key="15">
    <source>
        <dbReference type="ARBA" id="ARBA00068583"/>
    </source>
</evidence>
<dbReference type="Proteomes" id="UP000005226">
    <property type="component" value="Chromosome 20"/>
</dbReference>
<evidence type="ECO:0000256" key="2">
    <source>
        <dbReference type="ARBA" id="ARBA00022481"/>
    </source>
</evidence>